<evidence type="ECO:0000313" key="5">
    <source>
        <dbReference type="RefSeq" id="XP_016448977.1"/>
    </source>
</evidence>
<dbReference type="RefSeq" id="XP_016448976.1">
    <property type="nucleotide sequence ID" value="XM_016593490.1"/>
</dbReference>
<evidence type="ECO:0000313" key="2">
    <source>
        <dbReference type="RefSeq" id="XP_016448973.1"/>
    </source>
</evidence>
<sequence>MALRGNINQITPDTPDWTCKVQIVEIGRERETEKKFRYQNLILEDEEEQQIRGVVWGDDIQYYADKLKLFHTYLISTARVKISSTQYGRPLHKFYWVLDKETIVELVEKNGEREIPKPPPRKPNLTDFDHIAHITPDPATEIDILAVVVHCGPPKYAGRVPNRCREIIVTDNQAKENNDMLGGCASDNFSRSPRSSTSLMVIPTQQQIIPIAEIQSQTSVMTCRSFVCLNARVANKSCEQRKEEILTAPSVNNGQL</sequence>
<dbReference type="PANTHER" id="PTHR47910:SF2">
    <property type="entry name" value="RIBULOSE BISPHOSPHATE CARBOXYLASE LARGE CHAIN, CATALYTIC DOMAIN-CONTAINING PROTEIN"/>
    <property type="match status" value="1"/>
</dbReference>
<gene>
    <name evidence="2 3 4 5 6 7 8 9" type="primary">LOC107774044</name>
</gene>
<dbReference type="SUPFAM" id="SSF50249">
    <property type="entry name" value="Nucleic acid-binding proteins"/>
    <property type="match status" value="1"/>
</dbReference>
<evidence type="ECO:0000313" key="4">
    <source>
        <dbReference type="RefSeq" id="XP_016448976.1"/>
    </source>
</evidence>
<accession>A0A1S3Y9N3</accession>
<dbReference type="RefSeq" id="XP_016448979.1">
    <property type="nucleotide sequence ID" value="XM_016593493.1"/>
</dbReference>
<evidence type="ECO:0000313" key="9">
    <source>
        <dbReference type="RefSeq" id="XP_016448981.1"/>
    </source>
</evidence>
<evidence type="ECO:0000313" key="8">
    <source>
        <dbReference type="RefSeq" id="XP_016448980.1"/>
    </source>
</evidence>
<dbReference type="OrthoDB" id="1304355at2759"/>
<name>A0A1S3Y9N3_TOBAC</name>
<dbReference type="RefSeq" id="XP_016448975.1">
    <property type="nucleotide sequence ID" value="XM_016593489.1"/>
</dbReference>
<dbReference type="Gene3D" id="2.40.50.140">
    <property type="entry name" value="Nucleic acid-binding proteins"/>
    <property type="match status" value="1"/>
</dbReference>
<dbReference type="AlphaFoldDB" id="A0A1S3Y9N3"/>
<keyword evidence="1" id="KW-1185">Reference proteome</keyword>
<organism evidence="4">
    <name type="scientific">Nicotiana tabacum</name>
    <name type="common">Common tobacco</name>
    <dbReference type="NCBI Taxonomy" id="4097"/>
    <lineage>
        <taxon>Eukaryota</taxon>
        <taxon>Viridiplantae</taxon>
        <taxon>Streptophyta</taxon>
        <taxon>Embryophyta</taxon>
        <taxon>Tracheophyta</taxon>
        <taxon>Spermatophyta</taxon>
        <taxon>Magnoliopsida</taxon>
        <taxon>eudicotyledons</taxon>
        <taxon>Gunneridae</taxon>
        <taxon>Pentapetalae</taxon>
        <taxon>asterids</taxon>
        <taxon>lamiids</taxon>
        <taxon>Solanales</taxon>
        <taxon>Solanaceae</taxon>
        <taxon>Nicotianoideae</taxon>
        <taxon>Nicotianeae</taxon>
        <taxon>Nicotiana</taxon>
    </lineage>
</organism>
<dbReference type="RefSeq" id="XP_016448977.1">
    <property type="nucleotide sequence ID" value="XM_016593491.1"/>
</dbReference>
<dbReference type="KEGG" id="nta:107774044"/>
<reference key="1">
    <citation type="journal article" date="2014" name="Nat. Commun.">
        <title>The tobacco genome sequence and its comparison with those of tomato and potato.</title>
        <authorList>
            <person name="Sierro N."/>
            <person name="Battey J.N."/>
            <person name="Ouadi S."/>
            <person name="Bakaher N."/>
            <person name="Bovet L."/>
            <person name="Willig A."/>
            <person name="Goepfert S."/>
            <person name="Peitsch M.C."/>
            <person name="Ivanov N.V."/>
        </authorList>
    </citation>
    <scope>NUCLEOTIDE SEQUENCE [LARGE SCALE GENOMIC DNA]</scope>
    <source>
        <strain>cv. TN90</strain>
    </source>
</reference>
<dbReference type="PANTHER" id="PTHR47910">
    <property type="entry name" value="RIBULOSE BISPHOSPHATE CARBOXYLASE LARGE CHAIN, CATALYTIC DOMAIN-CONTAINING PROTEIN"/>
    <property type="match status" value="1"/>
</dbReference>
<evidence type="ECO:0000313" key="1">
    <source>
        <dbReference type="Proteomes" id="UP000790787"/>
    </source>
</evidence>
<proteinExistence type="predicted"/>
<evidence type="ECO:0000313" key="6">
    <source>
        <dbReference type="RefSeq" id="XP_016448978.1"/>
    </source>
</evidence>
<dbReference type="STRING" id="4097.A0A1S3Y9N3"/>
<dbReference type="RefSeq" id="XP_016448980.1">
    <property type="nucleotide sequence ID" value="XM_016593494.1"/>
</dbReference>
<evidence type="ECO:0000313" key="7">
    <source>
        <dbReference type="RefSeq" id="XP_016448979.1"/>
    </source>
</evidence>
<dbReference type="GeneID" id="107774044"/>
<protein>
    <submittedName>
        <fullName evidence="2 3">Uncharacterized protein isoform X1</fullName>
    </submittedName>
</protein>
<dbReference type="RefSeq" id="XP_016448973.1">
    <property type="nucleotide sequence ID" value="XM_016593487.1"/>
</dbReference>
<dbReference type="Proteomes" id="UP000790787">
    <property type="component" value="Chromosome 6"/>
</dbReference>
<dbReference type="PaxDb" id="4097-A0A1S3Y9N3"/>
<evidence type="ECO:0000313" key="3">
    <source>
        <dbReference type="RefSeq" id="XP_016448975.1"/>
    </source>
</evidence>
<reference evidence="2 3" key="2">
    <citation type="submission" date="2025-04" db="UniProtKB">
        <authorList>
            <consortium name="RefSeq"/>
        </authorList>
    </citation>
    <scope>IDENTIFICATION</scope>
</reference>
<dbReference type="InterPro" id="IPR012340">
    <property type="entry name" value="NA-bd_OB-fold"/>
</dbReference>
<dbReference type="RefSeq" id="XP_016448981.1">
    <property type="nucleotide sequence ID" value="XM_016593495.1"/>
</dbReference>
<dbReference type="RefSeq" id="XP_016448978.1">
    <property type="nucleotide sequence ID" value="XM_016593492.1"/>
</dbReference>